<sequence length="913" mass="101047">MDNVGILAISTLILVVLYGMAVVQAILYFGRFRRKDPRVIQIVVLIVCVLAFVQLIFMCTSLYSFTIVHFLAPPHTVPIPQALVLAVFVGSITHPLIQATLTFRMWKLGWTQGCPCTSRFVAPICWTVSAYILGSTMFLSLRAIFAVQDKASLIDYIEDNVWAMFSVLLATACVDLLTSISLCYALYTSRREVLRGTVKLLDKLIFWTIPTGIVTSVTAVLIIVAFKIARDSFLWLSLLIILTDLYVNTLLALLNCRWELRDLDDNMTITTIVLPTSRAPSLRGGGISVPQLRRQLRTAASSDTLMTTLRGYRNTASNNTYSTHIYSSPDQATTATATVESTGIHLISDRSSFLALTGTRTHLRSASLSHQQPEREAFEMVPLRRPRPLPPPRPQISDSMPVATSNGFEFHLIKSMVSEAVSVVEPDGIPQYAHQSTNQPEWPISAQDPFRTAELAIELQTERLKVAEALAARDLLVHRLGDAYTSIQHKNQLLDQLKEKFGTKMIDSTNLPTHSLAIDHNEKKTLTEQIAVQQTIINQLRQDIKAGKPCHKVDPPPCYEENLSPTVLSPSCQNEGEFYPFPSVRANWNDIPAAVHHLLPPPLSRSVSQCSVPTTLSDIGMTDVEECEIIDTLPKSGDAADRIRARNAILAALAVPLRGPPDDLQPIMIPAPLTLQEFINSGSSFIRTALSNYRQLHELTTSWCEEREEHGYFLTPVFKCSTNPRVTTAHRWNVVDVLHKMSKPTDFFYHKNGHWYYAGVYKAFRMEDLTTKEWDALSTETTSAIVKDTILARRNSSPQNIYEVTQLYTCGALKVACIGLQCVGFNLAVFHALLDHATKYAHAAMSSKNGTSAPCSRSNTPLHSPVSTSGGVFPWGTAPINTAVAGLTERIANLSMSSPASDDTSGNLKQRSA</sequence>
<dbReference type="Proteomes" id="UP000824881">
    <property type="component" value="Unassembled WGS sequence"/>
</dbReference>
<protein>
    <submittedName>
        <fullName evidence="1">Uncharacterized protein</fullName>
    </submittedName>
</protein>
<gene>
    <name evidence="1" type="ORF">CCMSSC00406_0007789</name>
</gene>
<proteinExistence type="predicted"/>
<evidence type="ECO:0000313" key="1">
    <source>
        <dbReference type="EMBL" id="KAG9225779.1"/>
    </source>
</evidence>
<reference evidence="1 2" key="1">
    <citation type="journal article" date="2021" name="Appl. Environ. Microbiol.">
        <title>Genetic linkage and physical mapping for an oyster mushroom Pleurotus cornucopiae and QTL analysis for the trait cap color.</title>
        <authorList>
            <person name="Zhang Y."/>
            <person name="Gao W."/>
            <person name="Sonnenberg A."/>
            <person name="Chen Q."/>
            <person name="Zhang J."/>
            <person name="Huang C."/>
        </authorList>
    </citation>
    <scope>NUCLEOTIDE SEQUENCE [LARGE SCALE GENOMIC DNA]</scope>
    <source>
        <strain evidence="1">CCMSSC00406</strain>
    </source>
</reference>
<accession>A0ACB7J5C6</accession>
<name>A0ACB7J5C6_PLECO</name>
<dbReference type="EMBL" id="WQMT02000002">
    <property type="protein sequence ID" value="KAG9225779.1"/>
    <property type="molecule type" value="Genomic_DNA"/>
</dbReference>
<organism evidence="1 2">
    <name type="scientific">Pleurotus cornucopiae</name>
    <name type="common">Cornucopia mushroom</name>
    <dbReference type="NCBI Taxonomy" id="5321"/>
    <lineage>
        <taxon>Eukaryota</taxon>
        <taxon>Fungi</taxon>
        <taxon>Dikarya</taxon>
        <taxon>Basidiomycota</taxon>
        <taxon>Agaricomycotina</taxon>
        <taxon>Agaricomycetes</taxon>
        <taxon>Agaricomycetidae</taxon>
        <taxon>Agaricales</taxon>
        <taxon>Pleurotineae</taxon>
        <taxon>Pleurotaceae</taxon>
        <taxon>Pleurotus</taxon>
    </lineage>
</organism>
<comment type="caution">
    <text evidence="1">The sequence shown here is derived from an EMBL/GenBank/DDBJ whole genome shotgun (WGS) entry which is preliminary data.</text>
</comment>
<keyword evidence="2" id="KW-1185">Reference proteome</keyword>
<evidence type="ECO:0000313" key="2">
    <source>
        <dbReference type="Proteomes" id="UP000824881"/>
    </source>
</evidence>